<dbReference type="PROSITE" id="PS51147">
    <property type="entry name" value="PFTA"/>
    <property type="match status" value="5"/>
</dbReference>
<organism evidence="10 11">
    <name type="scientific">Bombus vosnesenskii</name>
    <dbReference type="NCBI Taxonomy" id="207650"/>
    <lineage>
        <taxon>Eukaryota</taxon>
        <taxon>Metazoa</taxon>
        <taxon>Ecdysozoa</taxon>
        <taxon>Arthropoda</taxon>
        <taxon>Hexapoda</taxon>
        <taxon>Insecta</taxon>
        <taxon>Pterygota</taxon>
        <taxon>Neoptera</taxon>
        <taxon>Endopterygota</taxon>
        <taxon>Hymenoptera</taxon>
        <taxon>Apocrita</taxon>
        <taxon>Aculeata</taxon>
        <taxon>Apoidea</taxon>
        <taxon>Anthophila</taxon>
        <taxon>Apidae</taxon>
        <taxon>Bombus</taxon>
        <taxon>Pyrobombus</taxon>
    </lineage>
</organism>
<evidence type="ECO:0000313" key="10">
    <source>
        <dbReference type="Proteomes" id="UP000504631"/>
    </source>
</evidence>
<reference evidence="11" key="1">
    <citation type="submission" date="2025-08" db="UniProtKB">
        <authorList>
            <consortium name="RefSeq"/>
        </authorList>
    </citation>
    <scope>IDENTIFICATION</scope>
    <source>
        <tissue evidence="11">Muscle</tissue>
    </source>
</reference>
<evidence type="ECO:0000256" key="4">
    <source>
        <dbReference type="ARBA" id="ARBA00022602"/>
    </source>
</evidence>
<dbReference type="PANTHER" id="PTHR11129">
    <property type="entry name" value="PROTEIN FARNESYLTRANSFERASE ALPHA SUBUNIT/RAB GERANYLGERANYL TRANSFERASE ALPHA SUBUNIT"/>
    <property type="match status" value="1"/>
</dbReference>
<dbReference type="InterPro" id="IPR002088">
    <property type="entry name" value="Prenyl_trans_a"/>
</dbReference>
<comment type="catalytic activity">
    <reaction evidence="8 9">
        <text>geranylgeranyl diphosphate + L-cysteinyl-[protein] = S-geranylgeranyl-L-cysteinyl-[protein] + diphosphate</text>
        <dbReference type="Rhea" id="RHEA:21240"/>
        <dbReference type="Rhea" id="RHEA-COMP:10131"/>
        <dbReference type="Rhea" id="RHEA-COMP:11537"/>
        <dbReference type="ChEBI" id="CHEBI:29950"/>
        <dbReference type="ChEBI" id="CHEBI:33019"/>
        <dbReference type="ChEBI" id="CHEBI:57533"/>
        <dbReference type="ChEBI" id="CHEBI:86021"/>
        <dbReference type="EC" id="2.5.1.60"/>
    </reaction>
</comment>
<dbReference type="EC" id="2.5.1.60" evidence="2 9"/>
<accession>A0A6J3KUN2</accession>
<evidence type="ECO:0000256" key="1">
    <source>
        <dbReference type="ARBA" id="ARBA00006734"/>
    </source>
</evidence>
<dbReference type="Pfam" id="PF01239">
    <property type="entry name" value="PPTA"/>
    <property type="match status" value="5"/>
</dbReference>
<evidence type="ECO:0000256" key="7">
    <source>
        <dbReference type="ARBA" id="ARBA00031267"/>
    </source>
</evidence>
<dbReference type="GeneID" id="117237140"/>
<comment type="function">
    <text evidence="9">Catalyzes the transfer of a geranyl-geranyl moiety from geranyl-geranyl pyrophosphate to cysteines occuring in specific C-terminal amino acid sequences.</text>
</comment>
<dbReference type="PANTHER" id="PTHR11129:SF2">
    <property type="entry name" value="GERANYLGERANYL TRANSFERASE TYPE-2 SUBUNIT ALPHA"/>
    <property type="match status" value="1"/>
</dbReference>
<protein>
    <recommendedName>
        <fullName evidence="3 9">Geranylgeranyl transferase type-2 subunit alpha</fullName>
        <ecNumber evidence="2 9">2.5.1.60</ecNumber>
    </recommendedName>
    <alternativeName>
        <fullName evidence="7 9">Geranylgeranyl transferase type II subunit alpha</fullName>
    </alternativeName>
</protein>
<keyword evidence="10" id="KW-1185">Reference proteome</keyword>
<evidence type="ECO:0000256" key="3">
    <source>
        <dbReference type="ARBA" id="ARBA00014772"/>
    </source>
</evidence>
<proteinExistence type="inferred from homology"/>
<gene>
    <name evidence="11" type="primary">LOC117237140</name>
</gene>
<dbReference type="InterPro" id="IPR032675">
    <property type="entry name" value="LRR_dom_sf"/>
</dbReference>
<dbReference type="KEGG" id="bvk:117237140"/>
<dbReference type="GO" id="GO:0004663">
    <property type="term" value="F:Rab geranylgeranyltransferase activity"/>
    <property type="evidence" value="ECO:0007669"/>
    <property type="project" value="UniProtKB-UniRule"/>
</dbReference>
<dbReference type="Gene3D" id="1.25.40.120">
    <property type="entry name" value="Protein prenylyltransferase"/>
    <property type="match status" value="1"/>
</dbReference>
<dbReference type="SUPFAM" id="SSF48439">
    <property type="entry name" value="Protein prenylyltransferase"/>
    <property type="match status" value="1"/>
</dbReference>
<keyword evidence="4 9" id="KW-0637">Prenyltransferase</keyword>
<evidence type="ECO:0000256" key="2">
    <source>
        <dbReference type="ARBA" id="ARBA00012656"/>
    </source>
</evidence>
<sequence length="543" mass="65225">MHGRVKVQTTAEQEALKKKERAEKLSRYRIGMSIVFKKRNDKIYDEELMTVTERMVKQNPDIYTLWNIRREAFTNNDWDENLLEEYYQNELRLTEDCLKQNPKSYWVWYQRIWIMNHLVNCDWKRELMLCTKYLNLDDRNFHCWNYREFVVQKAQISPEEEFEFATSKILNNFSNYSSWHYRSLLLSKIFHNSDQNNINEKKKQELDLVMNATFTDPSDTSAWFYQRWLLDTHECLPILSQALIQDNNVILFANKNILAESICLQINNENENVQWKSLYETKISKLWFGKFKKQLYEAKNVQIEIEGILYPLLCVNQKWICRKRKYKSCSNKDQLLEQLSSYKQLVEMEPNNKWGYLTSILLMRKIDFIQFYENILTNLNVLVNIDSLRSNYYKDLRSKYIIEYKISELWNIEEDQETEIEIDLSGLNLTTLSNNEYLSFFEQINLSANYLSHSLNQLSLLQSCRKLSLSSNQMENLKEFPMLQNLEVLSLRNNKLNNLEEILQLLTKHKLKLLDLRENPICNLKELENSIIQINPDLQLYVE</sequence>
<keyword evidence="6" id="KW-0677">Repeat</keyword>
<name>A0A6J3KUN2_9HYME</name>
<dbReference type="Gene3D" id="2.60.40.1130">
    <property type="entry name" value="Rab geranylgeranyltransferase alpha-subunit, insert domain"/>
    <property type="match status" value="1"/>
</dbReference>
<dbReference type="GO" id="GO:0005968">
    <property type="term" value="C:Rab-protein geranylgeranyltransferase complex"/>
    <property type="evidence" value="ECO:0007669"/>
    <property type="project" value="TreeGrafter"/>
</dbReference>
<dbReference type="PROSITE" id="PS51450">
    <property type="entry name" value="LRR"/>
    <property type="match status" value="2"/>
</dbReference>
<dbReference type="GO" id="GO:0097354">
    <property type="term" value="P:prenylation"/>
    <property type="evidence" value="ECO:0007669"/>
    <property type="project" value="UniProtKB-UniRule"/>
</dbReference>
<dbReference type="RefSeq" id="XP_033356702.1">
    <property type="nucleotide sequence ID" value="XM_033500811.1"/>
</dbReference>
<dbReference type="SUPFAM" id="SSF52058">
    <property type="entry name" value="L domain-like"/>
    <property type="match status" value="1"/>
</dbReference>
<dbReference type="InterPro" id="IPR001611">
    <property type="entry name" value="Leu-rich_rpt"/>
</dbReference>
<keyword evidence="5 9" id="KW-0808">Transferase</keyword>
<dbReference type="CTD" id="5875"/>
<evidence type="ECO:0000313" key="11">
    <source>
        <dbReference type="RefSeq" id="XP_033356702.1"/>
    </source>
</evidence>
<evidence type="ECO:0000256" key="9">
    <source>
        <dbReference type="RuleBase" id="RU367120"/>
    </source>
</evidence>
<dbReference type="FunFam" id="1.25.40.120:FF:000035">
    <property type="entry name" value="Geranylgeranyl transferase type-2 subunit alpha"/>
    <property type="match status" value="1"/>
</dbReference>
<evidence type="ECO:0000256" key="6">
    <source>
        <dbReference type="ARBA" id="ARBA00022737"/>
    </source>
</evidence>
<dbReference type="Proteomes" id="UP000504631">
    <property type="component" value="Unplaced"/>
</dbReference>
<comment type="similarity">
    <text evidence="1 9">Belongs to the protein prenyltransferase subunit alpha family.</text>
</comment>
<dbReference type="AlphaFoldDB" id="A0A6J3KUN2"/>
<evidence type="ECO:0000256" key="5">
    <source>
        <dbReference type="ARBA" id="ARBA00022679"/>
    </source>
</evidence>
<evidence type="ECO:0000256" key="8">
    <source>
        <dbReference type="ARBA" id="ARBA00047658"/>
    </source>
</evidence>
<dbReference type="Gene3D" id="3.80.10.10">
    <property type="entry name" value="Ribonuclease Inhibitor"/>
    <property type="match status" value="1"/>
</dbReference>